<gene>
    <name evidence="1" type="ORF">LX15_005902</name>
</gene>
<keyword evidence="2" id="KW-1185">Reference proteome</keyword>
<dbReference type="RefSeq" id="WP_253674140.1">
    <property type="nucleotide sequence ID" value="NZ_JAMTCP010000058.1"/>
</dbReference>
<proteinExistence type="predicted"/>
<sequence length="59" mass="6760">MGPERRQLRMWQRWLTKDGDLFQGTYELSGERLVLTGAVQGEAEPLRLELVRMAVAGSR</sequence>
<comment type="caution">
    <text evidence="1">The sequence shown here is derived from an EMBL/GenBank/DDBJ whole genome shotgun (WGS) entry which is preliminary data.</text>
</comment>
<evidence type="ECO:0000313" key="2">
    <source>
        <dbReference type="Proteomes" id="UP001205311"/>
    </source>
</evidence>
<dbReference type="Proteomes" id="UP001205311">
    <property type="component" value="Unassembled WGS sequence"/>
</dbReference>
<reference evidence="1 2" key="1">
    <citation type="submission" date="2022-06" db="EMBL/GenBank/DDBJ databases">
        <title>Genomic Encyclopedia of Archaeal and Bacterial Type Strains, Phase II (KMG-II): from individual species to whole genera.</title>
        <authorList>
            <person name="Goeker M."/>
        </authorList>
    </citation>
    <scope>NUCLEOTIDE SEQUENCE [LARGE SCALE GENOMIC DNA]</scope>
    <source>
        <strain evidence="1 2">DSM 40477</strain>
    </source>
</reference>
<dbReference type="EMBL" id="JAMTCP010000058">
    <property type="protein sequence ID" value="MCP2262168.1"/>
    <property type="molecule type" value="Genomic_DNA"/>
</dbReference>
<name>A0ABT1I301_STRSD</name>
<protein>
    <submittedName>
        <fullName evidence="1">Uncharacterized protein</fullName>
    </submittedName>
</protein>
<organism evidence="1 2">
    <name type="scientific">Streptoalloteichus tenebrarius (strain ATCC 17920 / DSM 40477 / JCM 4838 / CBS 697.72 / NBRC 16177 / NCIMB 11028 / NRRL B-12390 / A12253. 1 / ISP 5477)</name>
    <name type="common">Streptomyces tenebrarius</name>
    <dbReference type="NCBI Taxonomy" id="1933"/>
    <lineage>
        <taxon>Bacteria</taxon>
        <taxon>Bacillati</taxon>
        <taxon>Actinomycetota</taxon>
        <taxon>Actinomycetes</taxon>
        <taxon>Pseudonocardiales</taxon>
        <taxon>Pseudonocardiaceae</taxon>
        <taxon>Streptoalloteichus</taxon>
    </lineage>
</organism>
<evidence type="ECO:0000313" key="1">
    <source>
        <dbReference type="EMBL" id="MCP2262168.1"/>
    </source>
</evidence>
<accession>A0ABT1I301</accession>